<dbReference type="RefSeq" id="WP_125094574.1">
    <property type="nucleotide sequence ID" value="NZ_RRUE01000001.1"/>
</dbReference>
<dbReference type="InterPro" id="IPR052563">
    <property type="entry name" value="FliK"/>
</dbReference>
<feature type="compositionally biased region" description="Polar residues" evidence="1">
    <location>
        <begin position="128"/>
        <end position="140"/>
    </location>
</feature>
<feature type="compositionally biased region" description="Gly residues" evidence="1">
    <location>
        <begin position="608"/>
        <end position="619"/>
    </location>
</feature>
<dbReference type="PANTHER" id="PTHR37533">
    <property type="entry name" value="FLAGELLAR HOOK-LENGTH CONTROL PROTEIN"/>
    <property type="match status" value="1"/>
</dbReference>
<dbReference type="PANTHER" id="PTHR37533:SF2">
    <property type="entry name" value="FLAGELLAR HOOK-LENGTH CONTROL PROTEIN"/>
    <property type="match status" value="1"/>
</dbReference>
<feature type="compositionally biased region" description="Low complexity" evidence="1">
    <location>
        <begin position="141"/>
        <end position="174"/>
    </location>
</feature>
<dbReference type="InterPro" id="IPR021136">
    <property type="entry name" value="Flagellar_hook_control-like_C"/>
</dbReference>
<gene>
    <name evidence="3" type="ORF">EHV23_02550</name>
</gene>
<protein>
    <submittedName>
        <fullName evidence="3">Flagellar hook-length control protein FliK</fullName>
    </submittedName>
</protein>
<feature type="compositionally biased region" description="Low complexity" evidence="1">
    <location>
        <begin position="413"/>
        <end position="430"/>
    </location>
</feature>
<feature type="compositionally biased region" description="Low complexity" evidence="1">
    <location>
        <begin position="348"/>
        <end position="358"/>
    </location>
</feature>
<dbReference type="Pfam" id="PF02120">
    <property type="entry name" value="Flg_hook"/>
    <property type="match status" value="1"/>
</dbReference>
<evidence type="ECO:0000313" key="4">
    <source>
        <dbReference type="Proteomes" id="UP000270261"/>
    </source>
</evidence>
<feature type="compositionally biased region" description="Low complexity" evidence="1">
    <location>
        <begin position="642"/>
        <end position="652"/>
    </location>
</feature>
<accession>A0A3R8LNJ8</accession>
<organism evidence="3 4">
    <name type="scientific">Lautropia dentalis</name>
    <dbReference type="NCBI Taxonomy" id="2490857"/>
    <lineage>
        <taxon>Bacteria</taxon>
        <taxon>Pseudomonadati</taxon>
        <taxon>Pseudomonadota</taxon>
        <taxon>Betaproteobacteria</taxon>
        <taxon>Burkholderiales</taxon>
        <taxon>Burkholderiaceae</taxon>
        <taxon>Lautropia</taxon>
    </lineage>
</organism>
<feature type="compositionally biased region" description="Low complexity" evidence="1">
    <location>
        <begin position="380"/>
        <end position="399"/>
    </location>
</feature>
<evidence type="ECO:0000313" key="3">
    <source>
        <dbReference type="EMBL" id="RRN45143.1"/>
    </source>
</evidence>
<proteinExistence type="predicted"/>
<feature type="compositionally biased region" description="Basic and acidic residues" evidence="1">
    <location>
        <begin position="101"/>
        <end position="111"/>
    </location>
</feature>
<feature type="compositionally biased region" description="Basic and acidic residues" evidence="1">
    <location>
        <begin position="62"/>
        <end position="88"/>
    </location>
</feature>
<feature type="compositionally biased region" description="Low complexity" evidence="1">
    <location>
        <begin position="197"/>
        <end position="292"/>
    </location>
</feature>
<dbReference type="Gene3D" id="3.30.750.140">
    <property type="match status" value="1"/>
</dbReference>
<reference evidence="3 4" key="1">
    <citation type="submission" date="2018-11" db="EMBL/GenBank/DDBJ databases">
        <title>Genome sequencing of Lautropia sp. KCOM 2505 (= ChDC F240).</title>
        <authorList>
            <person name="Kook J.-K."/>
            <person name="Park S.-N."/>
            <person name="Lim Y.K."/>
        </authorList>
    </citation>
    <scope>NUCLEOTIDE SEQUENCE [LARGE SCALE GENOMIC DNA]</scope>
    <source>
        <strain evidence="3 4">KCOM 2505</strain>
    </source>
</reference>
<evidence type="ECO:0000256" key="1">
    <source>
        <dbReference type="SAM" id="MobiDB-lite"/>
    </source>
</evidence>
<dbReference type="EMBL" id="RRUE01000001">
    <property type="protein sequence ID" value="RRN45143.1"/>
    <property type="molecule type" value="Genomic_DNA"/>
</dbReference>
<dbReference type="CDD" id="cd17470">
    <property type="entry name" value="T3SS_Flik_C"/>
    <property type="match status" value="1"/>
</dbReference>
<comment type="caution">
    <text evidence="3">The sequence shown here is derived from an EMBL/GenBank/DDBJ whole genome shotgun (WGS) entry which is preliminary data.</text>
</comment>
<feature type="domain" description="Flagellar hook-length control protein-like C-terminal" evidence="2">
    <location>
        <begin position="509"/>
        <end position="590"/>
    </location>
</feature>
<keyword evidence="3" id="KW-0282">Flagellum</keyword>
<keyword evidence="3" id="KW-0969">Cilium</keyword>
<feature type="compositionally biased region" description="Low complexity" evidence="1">
    <location>
        <begin position="437"/>
        <end position="447"/>
    </location>
</feature>
<keyword evidence="3" id="KW-0966">Cell projection</keyword>
<feature type="region of interest" description="Disordered" evidence="1">
    <location>
        <begin position="1"/>
        <end position="20"/>
    </location>
</feature>
<feature type="region of interest" description="Disordered" evidence="1">
    <location>
        <begin position="372"/>
        <end position="496"/>
    </location>
</feature>
<sequence length="664" mass="66146">MKTETSMTNRPPAATGKPVLEQLRASSVAAARGMAKGQSANLSFQTLFADIQPKADLFRDMTQKLAERRAEQGRLERERDRSRPRAEDMQAAPALTPPRQPEPHRTARSGDTRAQAPARSEPVRTRSADAQPSRQTDVSRQTGASGQQPAAASAPAQNTPSARSGSARTATSGSDEAQETRQGTVQQAENMGRPDEAAQTGKAGSAGSTAGTDSTRMASGTATATAGKAAGGEAADGAAAQAADMPQAAERAAAQGSTAARAGQPAGDMGAGSASASTPAGAGAAGQALPAGVTVTPASTAMDSGNGSDATADASVDEATLQQLAQDMARMNGADAEARATGQGLAQDDTATTTAVPADADVADTMAGELAGTAAGVPPSSRRGAAATASAGTGTQAGRGKVDMAGAGTGMPATTRSAAATSSTDTGASSGQEDRAAAGAETTELAGSTPDTPLAAGPARAEGTPFSLGLATPAAPAHSPSRVDGSPLLSSRIDSPVHSEEFKEQFARQVAGVVVQGQDRAEIRLTPAELGPIRIRIALNAEEAALDISAAHAATRAAIESSVHTLRQMLADHGLRLADYRMDQGLMSQQRQPGQDGAAGAQQFGAAFGQGNGQGGNGRGAPDAHSTGRDMATTGSGPAAVSGSTSGSRRGGNTATDSRLDLFA</sequence>
<feature type="region of interest" description="Disordered" evidence="1">
    <location>
        <begin position="62"/>
        <end position="358"/>
    </location>
</feature>
<evidence type="ECO:0000259" key="2">
    <source>
        <dbReference type="Pfam" id="PF02120"/>
    </source>
</evidence>
<feature type="compositionally biased region" description="Polar residues" evidence="1">
    <location>
        <begin position="180"/>
        <end position="189"/>
    </location>
</feature>
<dbReference type="OrthoDB" id="8596319at2"/>
<dbReference type="InterPro" id="IPR038610">
    <property type="entry name" value="FliK-like_C_sf"/>
</dbReference>
<dbReference type="AlphaFoldDB" id="A0A3R8LNJ8"/>
<feature type="region of interest" description="Disordered" evidence="1">
    <location>
        <begin position="605"/>
        <end position="664"/>
    </location>
</feature>
<feature type="compositionally biased region" description="Polar residues" evidence="1">
    <location>
        <begin position="296"/>
        <end position="309"/>
    </location>
</feature>
<dbReference type="Proteomes" id="UP000270261">
    <property type="component" value="Unassembled WGS sequence"/>
</dbReference>
<name>A0A3R8LNJ8_9BURK</name>
<keyword evidence="4" id="KW-1185">Reference proteome</keyword>